<evidence type="ECO:0000313" key="2">
    <source>
        <dbReference type="EMBL" id="PSV97696.1"/>
    </source>
</evidence>
<reference evidence="2 3" key="1">
    <citation type="submission" date="2018-03" db="EMBL/GenBank/DDBJ databases">
        <title>Whole genome sequencing of Histamine producing bacteria.</title>
        <authorList>
            <person name="Butler K."/>
        </authorList>
    </citation>
    <scope>NUCLEOTIDE SEQUENCE [LARGE SCALE GENOMIC DNA]</scope>
    <source>
        <strain evidence="2 3">DSM 16190</strain>
    </source>
</reference>
<accession>A0A2T3MMF4</accession>
<dbReference type="RefSeq" id="WP_107285495.1">
    <property type="nucleotide sequence ID" value="NZ_PYMC01000047.1"/>
</dbReference>
<organism evidence="2 3">
    <name type="scientific">Photobacterium lipolyticum</name>
    <dbReference type="NCBI Taxonomy" id="266810"/>
    <lineage>
        <taxon>Bacteria</taxon>
        <taxon>Pseudomonadati</taxon>
        <taxon>Pseudomonadota</taxon>
        <taxon>Gammaproteobacteria</taxon>
        <taxon>Vibrionales</taxon>
        <taxon>Vibrionaceae</taxon>
        <taxon>Photobacterium</taxon>
    </lineage>
</organism>
<proteinExistence type="predicted"/>
<evidence type="ECO:0000256" key="1">
    <source>
        <dbReference type="SAM" id="Phobius"/>
    </source>
</evidence>
<dbReference type="EMBL" id="PYMC01000047">
    <property type="protein sequence ID" value="PSV97696.1"/>
    <property type="molecule type" value="Genomic_DNA"/>
</dbReference>
<keyword evidence="3" id="KW-1185">Reference proteome</keyword>
<feature type="transmembrane region" description="Helical" evidence="1">
    <location>
        <begin position="43"/>
        <end position="64"/>
    </location>
</feature>
<dbReference type="AlphaFoldDB" id="A0A2T3MMF4"/>
<name>A0A2T3MMF4_9GAMM</name>
<keyword evidence="1" id="KW-0472">Membrane</keyword>
<comment type="caution">
    <text evidence="2">The sequence shown here is derived from an EMBL/GenBank/DDBJ whole genome shotgun (WGS) entry which is preliminary data.</text>
</comment>
<evidence type="ECO:0000313" key="3">
    <source>
        <dbReference type="Proteomes" id="UP000240904"/>
    </source>
</evidence>
<keyword evidence="1" id="KW-0812">Transmembrane</keyword>
<feature type="transmembrane region" description="Helical" evidence="1">
    <location>
        <begin position="12"/>
        <end position="31"/>
    </location>
</feature>
<protein>
    <submittedName>
        <fullName evidence="2">Uncharacterized protein</fullName>
    </submittedName>
</protein>
<sequence>MSSFTFTSKFHQIILSLLVVIVLSIDCYNVWSLFTSEIVFNNIGLFFFTFGVLIKLGILMCLVLKKGPLQLLTFIWGAFFTVSGFFGLLSFLLSFGADPLLVGLHRGLFLLVGIGLLYIATKSIKCENINNQSSQ</sequence>
<gene>
    <name evidence="2" type="ORF">C9I89_22190</name>
</gene>
<keyword evidence="1" id="KW-1133">Transmembrane helix</keyword>
<feature type="transmembrane region" description="Helical" evidence="1">
    <location>
        <begin position="71"/>
        <end position="94"/>
    </location>
</feature>
<dbReference type="Proteomes" id="UP000240904">
    <property type="component" value="Unassembled WGS sequence"/>
</dbReference>
<feature type="transmembrane region" description="Helical" evidence="1">
    <location>
        <begin position="100"/>
        <end position="120"/>
    </location>
</feature>